<dbReference type="PANTHER" id="PTHR24210">
    <property type="entry name" value="LIM DOMAIN-CONTAINING PROTEIN"/>
    <property type="match status" value="1"/>
</dbReference>
<dbReference type="InterPro" id="IPR001781">
    <property type="entry name" value="Znf_LIM"/>
</dbReference>
<gene>
    <name evidence="6" type="ORF">OESDEN_14095</name>
</gene>
<evidence type="ECO:0000256" key="3">
    <source>
        <dbReference type="ARBA" id="ARBA00023038"/>
    </source>
</evidence>
<keyword evidence="7" id="KW-1185">Reference proteome</keyword>
<keyword evidence="1 4" id="KW-0479">Metal-binding</keyword>
<evidence type="ECO:0000313" key="6">
    <source>
        <dbReference type="EMBL" id="KHJ86163.1"/>
    </source>
</evidence>
<dbReference type="OrthoDB" id="20689at2759"/>
<dbReference type="PROSITE" id="PS50023">
    <property type="entry name" value="LIM_DOMAIN_2"/>
    <property type="match status" value="1"/>
</dbReference>
<name>A0A0B1SLJ5_OESDE</name>
<dbReference type="SUPFAM" id="SSF57716">
    <property type="entry name" value="Glucocorticoid receptor-like (DNA-binding domain)"/>
    <property type="match status" value="2"/>
</dbReference>
<reference evidence="6 7" key="1">
    <citation type="submission" date="2014-03" db="EMBL/GenBank/DDBJ databases">
        <title>Draft genome of the hookworm Oesophagostomum dentatum.</title>
        <authorList>
            <person name="Mitreva M."/>
        </authorList>
    </citation>
    <scope>NUCLEOTIDE SEQUENCE [LARGE SCALE GENOMIC DNA]</scope>
    <source>
        <strain evidence="6 7">OD-Hann</strain>
    </source>
</reference>
<feature type="non-terminal residue" evidence="6">
    <location>
        <position position="183"/>
    </location>
</feature>
<dbReference type="GO" id="GO:2001046">
    <property type="term" value="P:positive regulation of integrin-mediated signaling pathway"/>
    <property type="evidence" value="ECO:0007669"/>
    <property type="project" value="TreeGrafter"/>
</dbReference>
<evidence type="ECO:0000256" key="1">
    <source>
        <dbReference type="ARBA" id="ARBA00022723"/>
    </source>
</evidence>
<dbReference type="Gene3D" id="2.10.110.10">
    <property type="entry name" value="Cysteine Rich Protein"/>
    <property type="match status" value="1"/>
</dbReference>
<dbReference type="AlphaFoldDB" id="A0A0B1SLJ5"/>
<organism evidence="6 7">
    <name type="scientific">Oesophagostomum dentatum</name>
    <name type="common">Nodular worm</name>
    <dbReference type="NCBI Taxonomy" id="61180"/>
    <lineage>
        <taxon>Eukaryota</taxon>
        <taxon>Metazoa</taxon>
        <taxon>Ecdysozoa</taxon>
        <taxon>Nematoda</taxon>
        <taxon>Chromadorea</taxon>
        <taxon>Rhabditida</taxon>
        <taxon>Rhabditina</taxon>
        <taxon>Rhabditomorpha</taxon>
        <taxon>Strongyloidea</taxon>
        <taxon>Strongylidae</taxon>
        <taxon>Oesophagostomum</taxon>
    </lineage>
</organism>
<evidence type="ECO:0000313" key="7">
    <source>
        <dbReference type="Proteomes" id="UP000053660"/>
    </source>
</evidence>
<feature type="domain" description="LIM zinc-binding" evidence="5">
    <location>
        <begin position="71"/>
        <end position="133"/>
    </location>
</feature>
<keyword evidence="2 4" id="KW-0862">Zinc</keyword>
<dbReference type="Proteomes" id="UP000053660">
    <property type="component" value="Unassembled WGS sequence"/>
</dbReference>
<dbReference type="EMBL" id="KN561342">
    <property type="protein sequence ID" value="KHJ86163.1"/>
    <property type="molecule type" value="Genomic_DNA"/>
</dbReference>
<keyword evidence="3 4" id="KW-0440">LIM domain</keyword>
<evidence type="ECO:0000256" key="4">
    <source>
        <dbReference type="PROSITE-ProRule" id="PRU00125"/>
    </source>
</evidence>
<protein>
    <submittedName>
        <fullName evidence="6">LIM domain protein</fullName>
    </submittedName>
</protein>
<sequence>MACYGCKEMLPKNLHCVCTKCESTSNRERGSSPLGQRLLSRLSFFLRSLQVKARVLEKDWLCPRCFDLSCETCAGCHKPIDKQRERSTLALGKSFHVEHFRCAKCEVAFMGGRHYERNGKAYCKEDFHGDLSDGAPFMPRSILYYCYKFPLRDDGSLTTFSDEEAERGDDIISDRELAKVMYP</sequence>
<evidence type="ECO:0000259" key="5">
    <source>
        <dbReference type="PROSITE" id="PS50023"/>
    </source>
</evidence>
<evidence type="ECO:0000256" key="2">
    <source>
        <dbReference type="ARBA" id="ARBA00022833"/>
    </source>
</evidence>
<dbReference type="InterPro" id="IPR017351">
    <property type="entry name" value="PINCH-1-4-like"/>
</dbReference>
<dbReference type="GO" id="GO:0098609">
    <property type="term" value="P:cell-cell adhesion"/>
    <property type="evidence" value="ECO:0007669"/>
    <property type="project" value="TreeGrafter"/>
</dbReference>
<dbReference type="GO" id="GO:1900026">
    <property type="term" value="P:positive regulation of substrate adhesion-dependent cell spreading"/>
    <property type="evidence" value="ECO:0007669"/>
    <property type="project" value="TreeGrafter"/>
</dbReference>
<dbReference type="GO" id="GO:0005737">
    <property type="term" value="C:cytoplasm"/>
    <property type="evidence" value="ECO:0007669"/>
    <property type="project" value="TreeGrafter"/>
</dbReference>
<proteinExistence type="predicted"/>
<dbReference type="GO" id="GO:0046872">
    <property type="term" value="F:metal ion binding"/>
    <property type="evidence" value="ECO:0007669"/>
    <property type="project" value="UniProtKB-KW"/>
</dbReference>
<accession>A0A0B1SLJ5</accession>
<dbReference type="Pfam" id="PF00412">
    <property type="entry name" value="LIM"/>
    <property type="match status" value="1"/>
</dbReference>
<dbReference type="GO" id="GO:0005925">
    <property type="term" value="C:focal adhesion"/>
    <property type="evidence" value="ECO:0007669"/>
    <property type="project" value="TreeGrafter"/>
</dbReference>
<dbReference type="GO" id="GO:0045216">
    <property type="term" value="P:cell-cell junction organization"/>
    <property type="evidence" value="ECO:0007669"/>
    <property type="project" value="TreeGrafter"/>
</dbReference>
<dbReference type="SMART" id="SM00132">
    <property type="entry name" value="LIM"/>
    <property type="match status" value="1"/>
</dbReference>
<dbReference type="PANTHER" id="PTHR24210:SF7">
    <property type="entry name" value="LIM DOMAIN-CONTAINING PROTEIN PIN-2"/>
    <property type="match status" value="1"/>
</dbReference>
<dbReference type="GO" id="GO:0005911">
    <property type="term" value="C:cell-cell junction"/>
    <property type="evidence" value="ECO:0007669"/>
    <property type="project" value="TreeGrafter"/>
</dbReference>